<feature type="region of interest" description="Disordered" evidence="1">
    <location>
        <begin position="1"/>
        <end position="62"/>
    </location>
</feature>
<sequence>MGVAQDTCIPSCLDGDKRALPPSTSHSRSNIGGMDDTRRKQGRVAAAPSSNMINPRVSMPSEGKSADKAALYGVLNENLGKFRLKLNWKAYAAIDYTSIHGAQEDERLALQRKQYKK</sequence>
<evidence type="ECO:0000256" key="1">
    <source>
        <dbReference type="SAM" id="MobiDB-lite"/>
    </source>
</evidence>
<comment type="caution">
    <text evidence="2">The sequence shown here is derived from an EMBL/GenBank/DDBJ whole genome shotgun (WGS) entry which is preliminary data.</text>
</comment>
<dbReference type="VEuPathDB" id="FungiDB:SeMB42_g03556"/>
<name>A0A507D5I7_9FUNG</name>
<evidence type="ECO:0000313" key="3">
    <source>
        <dbReference type="Proteomes" id="UP000317494"/>
    </source>
</evidence>
<gene>
    <name evidence="2" type="ORF">SeMB42_g03556</name>
</gene>
<dbReference type="Proteomes" id="UP000317494">
    <property type="component" value="Unassembled WGS sequence"/>
</dbReference>
<dbReference type="AlphaFoldDB" id="A0A507D5I7"/>
<reference evidence="2 3" key="1">
    <citation type="journal article" date="2019" name="Sci. Rep.">
        <title>Comparative genomics of chytrid fungi reveal insights into the obligate biotrophic and pathogenic lifestyle of Synchytrium endobioticum.</title>
        <authorList>
            <person name="van de Vossenberg B.T.L.H."/>
            <person name="Warris S."/>
            <person name="Nguyen H.D.T."/>
            <person name="van Gent-Pelzer M.P.E."/>
            <person name="Joly D.L."/>
            <person name="van de Geest H.C."/>
            <person name="Bonants P.J.M."/>
            <person name="Smith D.S."/>
            <person name="Levesque C.A."/>
            <person name="van der Lee T.A.J."/>
        </authorList>
    </citation>
    <scope>NUCLEOTIDE SEQUENCE [LARGE SCALE GENOMIC DNA]</scope>
    <source>
        <strain evidence="2 3">MB42</strain>
    </source>
</reference>
<evidence type="ECO:0000313" key="2">
    <source>
        <dbReference type="EMBL" id="TPX46839.1"/>
    </source>
</evidence>
<organism evidence="2 3">
    <name type="scientific">Synchytrium endobioticum</name>
    <dbReference type="NCBI Taxonomy" id="286115"/>
    <lineage>
        <taxon>Eukaryota</taxon>
        <taxon>Fungi</taxon>
        <taxon>Fungi incertae sedis</taxon>
        <taxon>Chytridiomycota</taxon>
        <taxon>Chytridiomycota incertae sedis</taxon>
        <taxon>Chytridiomycetes</taxon>
        <taxon>Synchytriales</taxon>
        <taxon>Synchytriaceae</taxon>
        <taxon>Synchytrium</taxon>
    </lineage>
</organism>
<dbReference type="EMBL" id="QEAN01000127">
    <property type="protein sequence ID" value="TPX46839.1"/>
    <property type="molecule type" value="Genomic_DNA"/>
</dbReference>
<accession>A0A507D5I7</accession>
<keyword evidence="3" id="KW-1185">Reference proteome</keyword>
<proteinExistence type="predicted"/>
<protein>
    <submittedName>
        <fullName evidence="2">Uncharacterized protein</fullName>
    </submittedName>
</protein>